<feature type="domain" description="Sulfatase N-terminal" evidence="7">
    <location>
        <begin position="189"/>
        <end position="474"/>
    </location>
</feature>
<evidence type="ECO:0000256" key="3">
    <source>
        <dbReference type="ARBA" id="ARBA00022692"/>
    </source>
</evidence>
<protein>
    <submittedName>
        <fullName evidence="8">Phosphoglycerol transferase</fullName>
    </submittedName>
</protein>
<dbReference type="Gene3D" id="3.40.720.10">
    <property type="entry name" value="Alkaline Phosphatase, subunit A"/>
    <property type="match status" value="1"/>
</dbReference>
<evidence type="ECO:0000256" key="6">
    <source>
        <dbReference type="SAM" id="Phobius"/>
    </source>
</evidence>
<name>A0A1G9KXM4_9GAMM</name>
<organism evidence="8 9">
    <name type="scientific">Modicisalibacter muralis</name>
    <dbReference type="NCBI Taxonomy" id="119000"/>
    <lineage>
        <taxon>Bacteria</taxon>
        <taxon>Pseudomonadati</taxon>
        <taxon>Pseudomonadota</taxon>
        <taxon>Gammaproteobacteria</taxon>
        <taxon>Oceanospirillales</taxon>
        <taxon>Halomonadaceae</taxon>
        <taxon>Modicisalibacter</taxon>
    </lineage>
</organism>
<dbReference type="Pfam" id="PF00884">
    <property type="entry name" value="Sulfatase"/>
    <property type="match status" value="1"/>
</dbReference>
<proteinExistence type="predicted"/>
<evidence type="ECO:0000256" key="2">
    <source>
        <dbReference type="ARBA" id="ARBA00022475"/>
    </source>
</evidence>
<keyword evidence="9" id="KW-1185">Reference proteome</keyword>
<feature type="transmembrane region" description="Helical" evidence="6">
    <location>
        <begin position="63"/>
        <end position="80"/>
    </location>
</feature>
<dbReference type="InterPro" id="IPR017850">
    <property type="entry name" value="Alkaline_phosphatase_core_sf"/>
</dbReference>
<dbReference type="GO" id="GO:0005886">
    <property type="term" value="C:plasma membrane"/>
    <property type="evidence" value="ECO:0007669"/>
    <property type="project" value="UniProtKB-SubCell"/>
</dbReference>
<dbReference type="InterPro" id="IPR050448">
    <property type="entry name" value="OpgB/LTA_synthase_biosynth"/>
</dbReference>
<feature type="transmembrane region" description="Helical" evidence="6">
    <location>
        <begin position="34"/>
        <end position="51"/>
    </location>
</feature>
<evidence type="ECO:0000259" key="7">
    <source>
        <dbReference type="Pfam" id="PF00884"/>
    </source>
</evidence>
<dbReference type="PANTHER" id="PTHR47371:SF3">
    <property type="entry name" value="PHOSPHOGLYCEROL TRANSFERASE I"/>
    <property type="match status" value="1"/>
</dbReference>
<keyword evidence="4 6" id="KW-1133">Transmembrane helix</keyword>
<dbReference type="STRING" id="119000.SAMN05661010_01942"/>
<evidence type="ECO:0000256" key="4">
    <source>
        <dbReference type="ARBA" id="ARBA00022989"/>
    </source>
</evidence>
<dbReference type="CDD" id="cd16015">
    <property type="entry name" value="LTA_synthase"/>
    <property type="match status" value="1"/>
</dbReference>
<feature type="transmembrane region" description="Helical" evidence="6">
    <location>
        <begin position="12"/>
        <end position="28"/>
    </location>
</feature>
<sequence>MSIRLPHLRWWALGHLGLCVGFAVTTVFSLRHIWTVPILALWLLLAWSLRWGDATQRRARRRAWPWSLLPLALWWLYLFLADSYGKIDMGAVIFHLQAGIEDHGGTQRILAAILYTLAALAMLAAFTWLVRADHRWRLHERVLVLFLLAFNPLLFGITQQGAAIVTEDGAWLDRRYVPPGIEAVPAVLPNLIVIYMESTEGTYTDEARFGNVYDDLEALGERGVVFHGVRQIENTGWTTAGMIASQCGTPLMPVGIFEDGQFEPLEYVLPGVECLGDLLDKRGYRQVYMGGASIDFAGKGIFYKNHGFDAVLGREQLSPRLDDPSYLNDWGLYDDSLLAMAHERIRRLASDPATPYVFVGLTLSAHPPYGYPARDCRARQGEFDGVSILYSVECTAWLVRRFIEGLDAEGLLDNTLVVISSDHLSMKNSAWQRLIAGPRENTLMMFGNGLTPGRVIRREASMVDVLPTVLEALGFTVPAHRAGLGASLLSPAQTLIERHGLEYINARLREESALQARLWDNLE</sequence>
<dbReference type="OrthoDB" id="9760224at2"/>
<feature type="transmembrane region" description="Helical" evidence="6">
    <location>
        <begin position="142"/>
        <end position="158"/>
    </location>
</feature>
<comment type="subcellular location">
    <subcellularLocation>
        <location evidence="1">Cell membrane</location>
        <topology evidence="1">Multi-pass membrane protein</topology>
    </subcellularLocation>
</comment>
<dbReference type="Proteomes" id="UP000198654">
    <property type="component" value="Unassembled WGS sequence"/>
</dbReference>
<keyword evidence="2" id="KW-1003">Cell membrane</keyword>
<keyword evidence="3 6" id="KW-0812">Transmembrane</keyword>
<evidence type="ECO:0000256" key="5">
    <source>
        <dbReference type="ARBA" id="ARBA00023136"/>
    </source>
</evidence>
<dbReference type="PANTHER" id="PTHR47371">
    <property type="entry name" value="LIPOTEICHOIC ACID SYNTHASE"/>
    <property type="match status" value="1"/>
</dbReference>
<reference evidence="8 9" key="1">
    <citation type="submission" date="2016-10" db="EMBL/GenBank/DDBJ databases">
        <authorList>
            <person name="de Groot N.N."/>
        </authorList>
    </citation>
    <scope>NUCLEOTIDE SEQUENCE [LARGE SCALE GENOMIC DNA]</scope>
    <source>
        <strain evidence="8 9">DSM 14789</strain>
    </source>
</reference>
<dbReference type="EMBL" id="FNGI01000004">
    <property type="protein sequence ID" value="SDL54356.1"/>
    <property type="molecule type" value="Genomic_DNA"/>
</dbReference>
<dbReference type="InterPro" id="IPR000917">
    <property type="entry name" value="Sulfatase_N"/>
</dbReference>
<evidence type="ECO:0000256" key="1">
    <source>
        <dbReference type="ARBA" id="ARBA00004651"/>
    </source>
</evidence>
<gene>
    <name evidence="8" type="ORF">SAMN05661010_01942</name>
</gene>
<keyword evidence="5 6" id="KW-0472">Membrane</keyword>
<keyword evidence="8" id="KW-0808">Transferase</keyword>
<feature type="transmembrane region" description="Helical" evidence="6">
    <location>
        <begin position="109"/>
        <end position="130"/>
    </location>
</feature>
<dbReference type="AlphaFoldDB" id="A0A1G9KXM4"/>
<accession>A0A1G9KXM4</accession>
<dbReference type="GO" id="GO:0016740">
    <property type="term" value="F:transferase activity"/>
    <property type="evidence" value="ECO:0007669"/>
    <property type="project" value="UniProtKB-KW"/>
</dbReference>
<evidence type="ECO:0000313" key="8">
    <source>
        <dbReference type="EMBL" id="SDL54356.1"/>
    </source>
</evidence>
<evidence type="ECO:0000313" key="9">
    <source>
        <dbReference type="Proteomes" id="UP000198654"/>
    </source>
</evidence>
<dbReference type="SUPFAM" id="SSF53649">
    <property type="entry name" value="Alkaline phosphatase-like"/>
    <property type="match status" value="1"/>
</dbReference>